<dbReference type="InterPro" id="IPR027417">
    <property type="entry name" value="P-loop_NTPase"/>
</dbReference>
<evidence type="ECO:0000256" key="12">
    <source>
        <dbReference type="ARBA" id="ARBA00022859"/>
    </source>
</evidence>
<dbReference type="Gene3D" id="3.80.10.10">
    <property type="entry name" value="Ribonuclease Inhibitor"/>
    <property type="match status" value="1"/>
</dbReference>
<dbReference type="PROSITE" id="PS50209">
    <property type="entry name" value="CARD"/>
    <property type="match status" value="2"/>
</dbReference>
<dbReference type="FunFam" id="3.40.50.300:FF:000940">
    <property type="entry name" value="Nucleotide-binding oligomerization domain-containing protein 2"/>
    <property type="match status" value="1"/>
</dbReference>
<dbReference type="PANTHER" id="PTHR24106">
    <property type="entry name" value="NACHT, LRR AND CARD DOMAINS-CONTAINING"/>
    <property type="match status" value="1"/>
</dbReference>
<evidence type="ECO:0000256" key="7">
    <source>
        <dbReference type="ARBA" id="ARBA00022614"/>
    </source>
</evidence>
<dbReference type="CDD" id="cd08788">
    <property type="entry name" value="CARD_NOD2_2_CARD15"/>
    <property type="match status" value="1"/>
</dbReference>
<keyword evidence="12" id="KW-0391">Immunity</keyword>
<keyword evidence="4" id="KW-1003">Cell membrane</keyword>
<evidence type="ECO:0000256" key="3">
    <source>
        <dbReference type="ARBA" id="ARBA00004496"/>
    </source>
</evidence>
<evidence type="ECO:0000256" key="9">
    <source>
        <dbReference type="ARBA" id="ARBA00022741"/>
    </source>
</evidence>
<keyword evidence="7" id="KW-0433">Leucine-rich repeat</keyword>
<dbReference type="Pfam" id="PF00619">
    <property type="entry name" value="CARD"/>
    <property type="match status" value="2"/>
</dbReference>
<dbReference type="InterPro" id="IPR001315">
    <property type="entry name" value="CARD"/>
</dbReference>
<evidence type="ECO:0000256" key="15">
    <source>
        <dbReference type="ARBA" id="ARBA00023288"/>
    </source>
</evidence>
<keyword evidence="21" id="KW-1185">Reference proteome</keyword>
<keyword evidence="10" id="KW-0067">ATP-binding</keyword>
<keyword evidence="17" id="KW-0732">Signal</keyword>
<dbReference type="Pfam" id="PF17776">
    <property type="entry name" value="NLRC4_HD2"/>
    <property type="match status" value="1"/>
</dbReference>
<keyword evidence="5" id="KW-0963">Cytoplasm</keyword>
<feature type="signal peptide" evidence="17">
    <location>
        <begin position="1"/>
        <end position="19"/>
    </location>
</feature>
<evidence type="ECO:0000256" key="16">
    <source>
        <dbReference type="ARBA" id="ARBA00038296"/>
    </source>
</evidence>
<dbReference type="GO" id="GO:0016323">
    <property type="term" value="C:basolateral plasma membrane"/>
    <property type="evidence" value="ECO:0007669"/>
    <property type="project" value="UniProtKB-SubCell"/>
</dbReference>
<evidence type="ECO:0000259" key="18">
    <source>
        <dbReference type="PROSITE" id="PS50209"/>
    </source>
</evidence>
<dbReference type="Gene3D" id="1.10.533.10">
    <property type="entry name" value="Death Domain, Fas"/>
    <property type="match status" value="2"/>
</dbReference>
<dbReference type="InterPro" id="IPR011029">
    <property type="entry name" value="DEATH-like_dom_sf"/>
</dbReference>
<dbReference type="SMART" id="SM00114">
    <property type="entry name" value="CARD"/>
    <property type="match status" value="2"/>
</dbReference>
<sequence length="1118" mass="124766">MPCMPVLPLALGCLFTAVGCPLAEAPVRRVISRDPVVKRRHSPEGGDHSCAPYLSFLTSRCFPLDNSVYTSVKLQNVSSVEISVWLCEWIASRRLFVLQGGPIGHELYACNISALSGLNHKVLFNYLHIQESSANTSEFAEEYRHFIVLLPKNWRSYNCSFLSAYLNNKLWAAVNLLGDLDPNFIVAYQQELVLKQRTEILHALCSSGSTEHLERVLDILLAQGELEWEDYQNIQVPDRALYTKARQLLDLVYTKGVDTCELFLAALKQILPESQTVGLSFAGCNSNLEEKEEYQSTSTHTLLTQRPSLVSKLLGRIHGALEALVISGHFTSADCDEVRLPVYTPSQQARRLLDHVRSKGELAAKVVLQYIQQKQETGSALNPDKPTPPKEFLKYQKKLSSSVSAQSCVLSTYGGTSHMSLDDIYTEGQLELAQYSADVHEPLGLEDIVGTVGTVNEEADTVLVSGEAGSGKTTLLQRLHLLWARGVALQQFLLLFPFSCRRLNSEHRELSVKELLFQHCCWPDRDQEEIFQFILDHPHLVLFTFDGLDELKQSFSDEKRLCCPTQPAPVHILLFNFIQGSLMKGVRKVVTSRPEAVGPVLKTHLCKEVLLKGFSPSGIDCFVRKHHSDNTVATKVLESLQTNTALLGLCHSPVLCWIVSQCHKELLGCGEGSPQTITDVYLMILQHFFQHQSSLKSTVGLGWFQDHLKTVLHLGQLAFEGMKNSCYIFSGTDLETCGVTENDIHMGFLIQSKDLSSNHSKHYDFLHVTMQCFFAALYIVLSNNMDHSTISKLFEVKDMWETDLTSSCFGACLPYTYQQDCSLQGGATAAETSNLQITATFVSGLLSKRHQSLWLQCCPSAVMEKKIRQVGKCLSKGMQKHFKSIPQPVEGEKKSMHAMPGFVWLIKCIYEMQESKIAKDAMSKLEVDHLKLTYCNIGPVECTALAYVLQHLRNPVGLQLDNNSVGDVGVEQLLPCMHICNSLYLRNNNITDEGIRKLIAKGIHCENFRKIALWGNKIGDTGAEALAKALQSSKTLVWLRLRNNDLSLEEVEEMTQRPLTDSFPGDDTLMLWLSGGKTMIKAVMILPVSDDDNTVNKTVINSVVVTSKKSAKLMSGHC</sequence>
<evidence type="ECO:0000256" key="11">
    <source>
        <dbReference type="ARBA" id="ARBA00022843"/>
    </source>
</evidence>
<keyword evidence="14" id="KW-0564">Palmitate</keyword>
<protein>
    <submittedName>
        <fullName evidence="20">Nucleotide-binding oligomerization domain-containing protein 2</fullName>
    </submittedName>
</protein>
<evidence type="ECO:0000256" key="1">
    <source>
        <dbReference type="ARBA" id="ARBA00004187"/>
    </source>
</evidence>
<dbReference type="Pfam" id="PF13516">
    <property type="entry name" value="LRR_6"/>
    <property type="match status" value="2"/>
</dbReference>
<evidence type="ECO:0000256" key="13">
    <source>
        <dbReference type="ARBA" id="ARBA00023136"/>
    </source>
</evidence>
<feature type="domain" description="CARD" evidence="18">
    <location>
        <begin position="185"/>
        <end position="269"/>
    </location>
</feature>
<dbReference type="Pfam" id="PF17779">
    <property type="entry name" value="WHD_NOD2"/>
    <property type="match status" value="1"/>
</dbReference>
<keyword evidence="9" id="KW-0547">Nucleotide-binding</keyword>
<dbReference type="GO" id="GO:0005737">
    <property type="term" value="C:cytoplasm"/>
    <property type="evidence" value="ECO:0007669"/>
    <property type="project" value="UniProtKB-SubCell"/>
</dbReference>
<reference evidence="20 21" key="1">
    <citation type="submission" date="2019-01" db="EMBL/GenBank/DDBJ databases">
        <title>Genome Assembly of Collichthys lucidus.</title>
        <authorList>
            <person name="Cai M."/>
            <person name="Xiao S."/>
        </authorList>
    </citation>
    <scope>NUCLEOTIDE SEQUENCE [LARGE SCALE GENOMIC DNA]</scope>
    <source>
        <strain evidence="20">JT15FE1705JMU</strain>
        <tissue evidence="20">Muscle</tissue>
    </source>
</reference>
<dbReference type="STRING" id="240159.A0A4U5U693"/>
<dbReference type="Proteomes" id="UP000298787">
    <property type="component" value="Chromosome 4"/>
</dbReference>
<dbReference type="AlphaFoldDB" id="A0A4U5U693"/>
<keyword evidence="8" id="KW-0677">Repeat</keyword>
<evidence type="ECO:0000256" key="10">
    <source>
        <dbReference type="ARBA" id="ARBA00022840"/>
    </source>
</evidence>
<dbReference type="Gene3D" id="3.40.50.300">
    <property type="entry name" value="P-loop containing nucleotide triphosphate hydrolases"/>
    <property type="match status" value="1"/>
</dbReference>
<feature type="domain" description="CARD" evidence="18">
    <location>
        <begin position="294"/>
        <end position="373"/>
    </location>
</feature>
<dbReference type="InterPro" id="IPR007111">
    <property type="entry name" value="NACHT_NTPase"/>
</dbReference>
<evidence type="ECO:0000256" key="5">
    <source>
        <dbReference type="ARBA" id="ARBA00022490"/>
    </source>
</evidence>
<dbReference type="GO" id="GO:0005524">
    <property type="term" value="F:ATP binding"/>
    <property type="evidence" value="ECO:0007669"/>
    <property type="project" value="UniProtKB-KW"/>
</dbReference>
<dbReference type="InterPro" id="IPR032675">
    <property type="entry name" value="LRR_dom_sf"/>
</dbReference>
<evidence type="ECO:0000259" key="19">
    <source>
        <dbReference type="PROSITE" id="PS50837"/>
    </source>
</evidence>
<keyword evidence="15" id="KW-0449">Lipoprotein</keyword>
<keyword evidence="13" id="KW-0472">Membrane</keyword>
<gene>
    <name evidence="20" type="ORF">D9C73_003863</name>
</gene>
<dbReference type="PROSITE" id="PS50837">
    <property type="entry name" value="NACHT"/>
    <property type="match status" value="1"/>
</dbReference>
<dbReference type="GO" id="GO:0045087">
    <property type="term" value="P:innate immune response"/>
    <property type="evidence" value="ECO:0007669"/>
    <property type="project" value="UniProtKB-KW"/>
</dbReference>
<evidence type="ECO:0000256" key="14">
    <source>
        <dbReference type="ARBA" id="ARBA00023139"/>
    </source>
</evidence>
<feature type="domain" description="NACHT" evidence="19">
    <location>
        <begin position="460"/>
        <end position="596"/>
    </location>
</feature>
<keyword evidence="6" id="KW-0399">Innate immunity</keyword>
<evidence type="ECO:0000313" key="21">
    <source>
        <dbReference type="Proteomes" id="UP000298787"/>
    </source>
</evidence>
<dbReference type="SUPFAM" id="SSF47986">
    <property type="entry name" value="DEATH domain"/>
    <property type="match status" value="2"/>
</dbReference>
<dbReference type="InterPro" id="IPR041267">
    <property type="entry name" value="NLRP_HD2"/>
</dbReference>
<name>A0A4U5U693_COLLU</name>
<dbReference type="InterPro" id="IPR001611">
    <property type="entry name" value="Leu-rich_rpt"/>
</dbReference>
<comment type="similarity">
    <text evidence="16">Belongs to the NOD1-NOD2 family.</text>
</comment>
<evidence type="ECO:0000256" key="2">
    <source>
        <dbReference type="ARBA" id="ARBA00004193"/>
    </source>
</evidence>
<evidence type="ECO:0000256" key="6">
    <source>
        <dbReference type="ARBA" id="ARBA00022588"/>
    </source>
</evidence>
<accession>A0A4U5U693</accession>
<feature type="chain" id="PRO_5020661269" evidence="17">
    <location>
        <begin position="20"/>
        <end position="1118"/>
    </location>
</feature>
<comment type="subcellular location">
    <subcellularLocation>
        <location evidence="1">Basolateral cell membrane</location>
    </subcellularLocation>
    <subcellularLocation>
        <location evidence="2">Cell membrane</location>
        <topology evidence="2">Lipid-anchor</topology>
    </subcellularLocation>
    <subcellularLocation>
        <location evidence="3">Cytoplasm</location>
    </subcellularLocation>
</comment>
<proteinExistence type="inferred from homology"/>
<dbReference type="GO" id="GO:0042981">
    <property type="term" value="P:regulation of apoptotic process"/>
    <property type="evidence" value="ECO:0007669"/>
    <property type="project" value="InterPro"/>
</dbReference>
<dbReference type="SUPFAM" id="SSF52540">
    <property type="entry name" value="P-loop containing nucleoside triphosphate hydrolases"/>
    <property type="match status" value="1"/>
</dbReference>
<evidence type="ECO:0000256" key="17">
    <source>
        <dbReference type="SAM" id="SignalP"/>
    </source>
</evidence>
<organism evidence="20 21">
    <name type="scientific">Collichthys lucidus</name>
    <name type="common">Big head croaker</name>
    <name type="synonym">Sciaena lucida</name>
    <dbReference type="NCBI Taxonomy" id="240159"/>
    <lineage>
        <taxon>Eukaryota</taxon>
        <taxon>Metazoa</taxon>
        <taxon>Chordata</taxon>
        <taxon>Craniata</taxon>
        <taxon>Vertebrata</taxon>
        <taxon>Euteleostomi</taxon>
        <taxon>Actinopterygii</taxon>
        <taxon>Neopterygii</taxon>
        <taxon>Teleostei</taxon>
        <taxon>Neoteleostei</taxon>
        <taxon>Acanthomorphata</taxon>
        <taxon>Eupercaria</taxon>
        <taxon>Sciaenidae</taxon>
        <taxon>Collichthys</taxon>
    </lineage>
</organism>
<dbReference type="InterPro" id="IPR051261">
    <property type="entry name" value="NLR"/>
</dbReference>
<evidence type="ECO:0000313" key="20">
    <source>
        <dbReference type="EMBL" id="TKS69796.1"/>
    </source>
</evidence>
<dbReference type="SUPFAM" id="SSF52047">
    <property type="entry name" value="RNI-like"/>
    <property type="match status" value="1"/>
</dbReference>
<dbReference type="EMBL" id="CM014081">
    <property type="protein sequence ID" value="TKS69796.1"/>
    <property type="molecule type" value="Genomic_DNA"/>
</dbReference>
<dbReference type="InterPro" id="IPR041075">
    <property type="entry name" value="NOD1/2_WH"/>
</dbReference>
<dbReference type="Pfam" id="PF05729">
    <property type="entry name" value="NACHT"/>
    <property type="match status" value="1"/>
</dbReference>
<evidence type="ECO:0000256" key="8">
    <source>
        <dbReference type="ARBA" id="ARBA00022737"/>
    </source>
</evidence>
<evidence type="ECO:0000256" key="4">
    <source>
        <dbReference type="ARBA" id="ARBA00022475"/>
    </source>
</evidence>
<keyword evidence="11" id="KW-0832">Ubl conjugation</keyword>